<reference evidence="1 2" key="1">
    <citation type="submission" date="2019-05" db="EMBL/GenBank/DDBJ databases">
        <title>Another draft genome of Portunus trituberculatus and its Hox gene families provides insights of decapod evolution.</title>
        <authorList>
            <person name="Jeong J.-H."/>
            <person name="Song I."/>
            <person name="Kim S."/>
            <person name="Choi T."/>
            <person name="Kim D."/>
            <person name="Ryu S."/>
            <person name="Kim W."/>
        </authorList>
    </citation>
    <scope>NUCLEOTIDE SEQUENCE [LARGE SCALE GENOMIC DNA]</scope>
    <source>
        <tissue evidence="1">Muscle</tissue>
    </source>
</reference>
<evidence type="ECO:0000313" key="2">
    <source>
        <dbReference type="Proteomes" id="UP000324222"/>
    </source>
</evidence>
<organism evidence="1 2">
    <name type="scientific">Portunus trituberculatus</name>
    <name type="common">Swimming crab</name>
    <name type="synonym">Neptunus trituberculatus</name>
    <dbReference type="NCBI Taxonomy" id="210409"/>
    <lineage>
        <taxon>Eukaryota</taxon>
        <taxon>Metazoa</taxon>
        <taxon>Ecdysozoa</taxon>
        <taxon>Arthropoda</taxon>
        <taxon>Crustacea</taxon>
        <taxon>Multicrustacea</taxon>
        <taxon>Malacostraca</taxon>
        <taxon>Eumalacostraca</taxon>
        <taxon>Eucarida</taxon>
        <taxon>Decapoda</taxon>
        <taxon>Pleocyemata</taxon>
        <taxon>Brachyura</taxon>
        <taxon>Eubrachyura</taxon>
        <taxon>Portunoidea</taxon>
        <taxon>Portunidae</taxon>
        <taxon>Portuninae</taxon>
        <taxon>Portunus</taxon>
    </lineage>
</organism>
<protein>
    <submittedName>
        <fullName evidence="1">Uncharacterized protein</fullName>
    </submittedName>
</protein>
<name>A0A5B7G728_PORTR</name>
<dbReference type="EMBL" id="VSRR010013645">
    <property type="protein sequence ID" value="MPC56040.1"/>
    <property type="molecule type" value="Genomic_DNA"/>
</dbReference>
<gene>
    <name evidence="1" type="ORF">E2C01_049989</name>
</gene>
<proteinExistence type="predicted"/>
<dbReference type="Proteomes" id="UP000324222">
    <property type="component" value="Unassembled WGS sequence"/>
</dbReference>
<sequence length="68" mass="7609">MFESNEVQFPPEVCGQDWNLYARGPSAPKSSRYHYTMAARLYPPSCVQESSTWFVLAAAHAALNSENV</sequence>
<keyword evidence="2" id="KW-1185">Reference proteome</keyword>
<accession>A0A5B7G728</accession>
<dbReference type="AlphaFoldDB" id="A0A5B7G728"/>
<evidence type="ECO:0000313" key="1">
    <source>
        <dbReference type="EMBL" id="MPC56040.1"/>
    </source>
</evidence>
<comment type="caution">
    <text evidence="1">The sequence shown here is derived from an EMBL/GenBank/DDBJ whole genome shotgun (WGS) entry which is preliminary data.</text>
</comment>